<protein>
    <submittedName>
        <fullName evidence="2">Uncharacterized protein</fullName>
    </submittedName>
</protein>
<evidence type="ECO:0000256" key="1">
    <source>
        <dbReference type="SAM" id="Coils"/>
    </source>
</evidence>
<evidence type="ECO:0000313" key="3">
    <source>
        <dbReference type="Proteomes" id="UP000290572"/>
    </source>
</evidence>
<evidence type="ECO:0000313" key="2">
    <source>
        <dbReference type="EMBL" id="RXN38512.1"/>
    </source>
</evidence>
<comment type="caution">
    <text evidence="2">The sequence shown here is derived from an EMBL/GenBank/DDBJ whole genome shotgun (WGS) entry which is preliminary data.</text>
</comment>
<gene>
    <name evidence="2" type="ORF">ROHU_001041</name>
</gene>
<dbReference type="AlphaFoldDB" id="A0A498P1L6"/>
<dbReference type="EMBL" id="QBIY01004783">
    <property type="protein sequence ID" value="RXN38512.1"/>
    <property type="molecule type" value="Genomic_DNA"/>
</dbReference>
<dbReference type="PANTHER" id="PTHR37162:SF11">
    <property type="match status" value="1"/>
</dbReference>
<dbReference type="Proteomes" id="UP000290572">
    <property type="component" value="Unassembled WGS sequence"/>
</dbReference>
<accession>A0A498P1L6</accession>
<keyword evidence="1" id="KW-0175">Coiled coil</keyword>
<feature type="coiled-coil region" evidence="1">
    <location>
        <begin position="547"/>
        <end position="583"/>
    </location>
</feature>
<proteinExistence type="predicted"/>
<reference evidence="2 3" key="1">
    <citation type="submission" date="2018-03" db="EMBL/GenBank/DDBJ databases">
        <title>Draft genome sequence of Rohu Carp (Labeo rohita).</title>
        <authorList>
            <person name="Das P."/>
            <person name="Kushwaha B."/>
            <person name="Joshi C.G."/>
            <person name="Kumar D."/>
            <person name="Nagpure N.S."/>
            <person name="Sahoo L."/>
            <person name="Das S.P."/>
            <person name="Bit A."/>
            <person name="Patnaik S."/>
            <person name="Meher P.K."/>
            <person name="Jayasankar P."/>
            <person name="Koringa P.G."/>
            <person name="Patel N.V."/>
            <person name="Hinsu A.T."/>
            <person name="Kumar R."/>
            <person name="Pandey M."/>
            <person name="Agarwal S."/>
            <person name="Srivastava S."/>
            <person name="Singh M."/>
            <person name="Iquebal M.A."/>
            <person name="Jaiswal S."/>
            <person name="Angadi U.B."/>
            <person name="Kumar N."/>
            <person name="Raza M."/>
            <person name="Shah T.M."/>
            <person name="Rai A."/>
            <person name="Jena J.K."/>
        </authorList>
    </citation>
    <scope>NUCLEOTIDE SEQUENCE [LARGE SCALE GENOMIC DNA]</scope>
    <source>
        <strain evidence="2">DASCIFA01</strain>
        <tissue evidence="2">Testis</tissue>
    </source>
</reference>
<sequence length="586" mass="65567">MDQKQCQLRTHYGKPADLSYGKPASVSYAKPTNLSYDKPACVSYAKRADLSYDKPTSVSYAKPADLSYDKPTSVSYGKPADLSYGKPTSVSYGKPADLSYAKPANLITVGRLQTLTSVCTCVLPLRGCRGTMGLKAVESHMKGGKHQRYVAVASHSGSRLIPALFAARPNDVTSSDATSQSAITSFISPPDTQKAELAKSFTCGENKTAYVAKYGIASFIKKELSCSVSEKPYVVMFDESLNKTTKNKQMDLHLRFWTTEDETGTHYVISRYYGSVFMGHSRAEDMLGHFNSLLRRFIKRDVQVDVSPVKLVKLDVTDQKLWVSPKQVDIGMGATAALKGMSGSQSGGSEREVLLFMRDSQSALSKICQNLLLKCPLKYPSVRNMMCLDPQNMHKEPDMCLQRIKALIMKFVQDKKLSGGVTAGDKIAQQFQKFLFSEARGEEFMAFNALDGKSRVDSFLHKAMNGYAELWSFVEKLLLLSHGQATVERGFSINKEVEMCNMNEDTIVSQRLICDYVRMCGGVVKVPLTKELLNECASARNRYRIFLEDERKKKEQTKQMNKRKEVEDELEELRKKRRTISTVLKL</sequence>
<dbReference type="PANTHER" id="PTHR37162">
    <property type="entry name" value="HAT FAMILY DIMERISATION DOMAINCONTAINING PROTEIN-RELATED"/>
    <property type="match status" value="1"/>
</dbReference>
<name>A0A498P1L6_LABRO</name>
<organism evidence="2 3">
    <name type="scientific">Labeo rohita</name>
    <name type="common">Indian major carp</name>
    <name type="synonym">Cyprinus rohita</name>
    <dbReference type="NCBI Taxonomy" id="84645"/>
    <lineage>
        <taxon>Eukaryota</taxon>
        <taxon>Metazoa</taxon>
        <taxon>Chordata</taxon>
        <taxon>Craniata</taxon>
        <taxon>Vertebrata</taxon>
        <taxon>Euteleostomi</taxon>
        <taxon>Actinopterygii</taxon>
        <taxon>Neopterygii</taxon>
        <taxon>Teleostei</taxon>
        <taxon>Ostariophysi</taxon>
        <taxon>Cypriniformes</taxon>
        <taxon>Cyprinidae</taxon>
        <taxon>Labeoninae</taxon>
        <taxon>Labeonini</taxon>
        <taxon>Labeo</taxon>
    </lineage>
</organism>
<keyword evidence="3" id="KW-1185">Reference proteome</keyword>